<dbReference type="InterPro" id="IPR043504">
    <property type="entry name" value="Peptidase_S1_PA_chymotrypsin"/>
</dbReference>
<dbReference type="CDD" id="cd00190">
    <property type="entry name" value="Tryp_SPc"/>
    <property type="match status" value="1"/>
</dbReference>
<dbReference type="InterPro" id="IPR001254">
    <property type="entry name" value="Trypsin_dom"/>
</dbReference>
<feature type="chain" id="PRO_5026273054" evidence="8">
    <location>
        <begin position="28"/>
        <end position="593"/>
    </location>
</feature>
<keyword evidence="4" id="KW-0720">Serine protease</keyword>
<sequence>MDFPVMALCKVICVATLLTLLTQDSLSQIDVCGRPALNTRIVGGQVAPEGSWPWQASLHRFGHFCGGSLINREWVLTAAHCFPSTSTANLIVYLGRQRQEGSNINEMSRTVTQIINHPDYNSETSDNDISLLKLSSPVTFTNYILPVCLAASGSTFNAGTDSWVTGWGNIGSGVPLPSPQNLMEVEVPIVGNRQCNCDYGVGVITDNMICAGLRSGGRDSCQGDSGGPQVSKQDGRWIQEGVVSFGRGCALPNFPGVYARVSRYESWIKSQITSNQPGFVRFTSSGTDSDLSVTCPGLPPPPTTVPPATTAKPVFCGQAPMNSRILGGSSVASAGIWPWMASLQKNGSHMCGGTLVAEEFVLSNANCFSSSSTASAWTVVLGRLKQNGSNPFEVTLNVTNITLSNLTGFNIAVLRLETKPTLSDYIQPVCLNNGRTFSVGTTCWAAGWGAGRGGEEQVLQEFQTSVVNCGNASSSESICTGSFTLEQGDSGGPLMCKLDGSWFQAAVLSTADSTNQTSSREDIMTFTGLTRFQNFLSRTVGTFPSPNSPTMSTPAATNMSNTTSGGGAAHAHSSSSFFFFHLLIFSVCLQLFI</sequence>
<proteinExistence type="predicted"/>
<evidence type="ECO:0000313" key="10">
    <source>
        <dbReference type="EMBL" id="KAE8282729.1"/>
    </source>
</evidence>
<evidence type="ECO:0000256" key="6">
    <source>
        <dbReference type="ARBA" id="ARBA00023180"/>
    </source>
</evidence>
<reference evidence="10 11" key="1">
    <citation type="submission" date="2019-07" db="EMBL/GenBank/DDBJ databases">
        <title>Chromosome genome assembly for large yellow croaker.</title>
        <authorList>
            <person name="Xiao S."/>
        </authorList>
    </citation>
    <scope>NUCLEOTIDE SEQUENCE [LARGE SCALE GENOMIC DNA]</scope>
    <source>
        <strain evidence="10">JMULYC20181020</strain>
        <tissue evidence="10">Muscle</tissue>
    </source>
</reference>
<gene>
    <name evidence="10" type="ORF">D5F01_LYC18118</name>
</gene>
<organism evidence="10 11">
    <name type="scientific">Larimichthys crocea</name>
    <name type="common">Large yellow croaker</name>
    <name type="synonym">Pseudosciaena crocea</name>
    <dbReference type="NCBI Taxonomy" id="215358"/>
    <lineage>
        <taxon>Eukaryota</taxon>
        <taxon>Metazoa</taxon>
        <taxon>Chordata</taxon>
        <taxon>Craniata</taxon>
        <taxon>Vertebrata</taxon>
        <taxon>Euteleostomi</taxon>
        <taxon>Actinopterygii</taxon>
        <taxon>Neopterygii</taxon>
        <taxon>Teleostei</taxon>
        <taxon>Neoteleostei</taxon>
        <taxon>Acanthomorphata</taxon>
        <taxon>Eupercaria</taxon>
        <taxon>Sciaenidae</taxon>
        <taxon>Larimichthys</taxon>
    </lineage>
</organism>
<evidence type="ECO:0000256" key="7">
    <source>
        <dbReference type="SAM" id="MobiDB-lite"/>
    </source>
</evidence>
<protein>
    <submittedName>
        <fullName evidence="10">Serine protease 33</fullName>
    </submittedName>
</protein>
<dbReference type="InterPro" id="IPR009003">
    <property type="entry name" value="Peptidase_S1_PA"/>
</dbReference>
<dbReference type="FunFam" id="2.40.10.10:FF:000057">
    <property type="entry name" value="Zgc:100868"/>
    <property type="match status" value="1"/>
</dbReference>
<keyword evidence="11" id="KW-1185">Reference proteome</keyword>
<keyword evidence="1 10" id="KW-0645">Protease</keyword>
<dbReference type="PROSITE" id="PS50240">
    <property type="entry name" value="TRYPSIN_DOM"/>
    <property type="match status" value="2"/>
</dbReference>
<evidence type="ECO:0000256" key="1">
    <source>
        <dbReference type="ARBA" id="ARBA00022670"/>
    </source>
</evidence>
<dbReference type="GO" id="GO:0006508">
    <property type="term" value="P:proteolysis"/>
    <property type="evidence" value="ECO:0007669"/>
    <property type="project" value="UniProtKB-KW"/>
</dbReference>
<feature type="domain" description="Peptidase S1" evidence="9">
    <location>
        <begin position="41"/>
        <end position="273"/>
    </location>
</feature>
<feature type="compositionally biased region" description="Polar residues" evidence="7">
    <location>
        <begin position="542"/>
        <end position="563"/>
    </location>
</feature>
<dbReference type="PROSITE" id="PS00134">
    <property type="entry name" value="TRYPSIN_HIS"/>
    <property type="match status" value="1"/>
</dbReference>
<evidence type="ECO:0000256" key="2">
    <source>
        <dbReference type="ARBA" id="ARBA00022729"/>
    </source>
</evidence>
<dbReference type="SMART" id="SM00020">
    <property type="entry name" value="Tryp_SPc"/>
    <property type="match status" value="2"/>
</dbReference>
<evidence type="ECO:0000313" key="11">
    <source>
        <dbReference type="Proteomes" id="UP000424527"/>
    </source>
</evidence>
<keyword evidence="2 8" id="KW-0732">Signal</keyword>
<keyword evidence="5" id="KW-1015">Disulfide bond</keyword>
<dbReference type="Proteomes" id="UP000424527">
    <property type="component" value="Unassembled WGS sequence"/>
</dbReference>
<comment type="caution">
    <text evidence="10">The sequence shown here is derived from an EMBL/GenBank/DDBJ whole genome shotgun (WGS) entry which is preliminary data.</text>
</comment>
<evidence type="ECO:0000259" key="9">
    <source>
        <dbReference type="PROSITE" id="PS50240"/>
    </source>
</evidence>
<keyword evidence="3" id="KW-0378">Hydrolase</keyword>
<evidence type="ECO:0000256" key="4">
    <source>
        <dbReference type="ARBA" id="ARBA00022825"/>
    </source>
</evidence>
<name>A0A6G0HU30_LARCR</name>
<dbReference type="PANTHER" id="PTHR24253:SF144">
    <property type="entry name" value="CHYMOTRYPSIN-LIKE PROTEASE CTRL-1-RELATED"/>
    <property type="match status" value="1"/>
</dbReference>
<dbReference type="EMBL" id="REGW02000018">
    <property type="protein sequence ID" value="KAE8282729.1"/>
    <property type="molecule type" value="Genomic_DNA"/>
</dbReference>
<dbReference type="AlphaFoldDB" id="A0A6G0HU30"/>
<dbReference type="SUPFAM" id="SSF50494">
    <property type="entry name" value="Trypsin-like serine proteases"/>
    <property type="match status" value="2"/>
</dbReference>
<evidence type="ECO:0000256" key="3">
    <source>
        <dbReference type="ARBA" id="ARBA00022801"/>
    </source>
</evidence>
<dbReference type="GO" id="GO:0004252">
    <property type="term" value="F:serine-type endopeptidase activity"/>
    <property type="evidence" value="ECO:0007669"/>
    <property type="project" value="InterPro"/>
</dbReference>
<dbReference type="PANTHER" id="PTHR24253">
    <property type="entry name" value="TRANSMEMBRANE PROTEASE SERINE"/>
    <property type="match status" value="1"/>
</dbReference>
<dbReference type="PRINTS" id="PR00722">
    <property type="entry name" value="CHYMOTRYPSIN"/>
</dbReference>
<accession>A0A6G0HU30</accession>
<feature type="domain" description="Peptidase S1" evidence="9">
    <location>
        <begin position="325"/>
        <end position="541"/>
    </location>
</feature>
<dbReference type="InterPro" id="IPR001314">
    <property type="entry name" value="Peptidase_S1A"/>
</dbReference>
<evidence type="ECO:0000256" key="8">
    <source>
        <dbReference type="SAM" id="SignalP"/>
    </source>
</evidence>
<evidence type="ECO:0000256" key="5">
    <source>
        <dbReference type="ARBA" id="ARBA00023157"/>
    </source>
</evidence>
<feature type="signal peptide" evidence="8">
    <location>
        <begin position="1"/>
        <end position="27"/>
    </location>
</feature>
<dbReference type="Gene3D" id="2.40.10.10">
    <property type="entry name" value="Trypsin-like serine proteases"/>
    <property type="match status" value="2"/>
</dbReference>
<dbReference type="InterPro" id="IPR018114">
    <property type="entry name" value="TRYPSIN_HIS"/>
</dbReference>
<feature type="region of interest" description="Disordered" evidence="7">
    <location>
        <begin position="542"/>
        <end position="565"/>
    </location>
</feature>
<dbReference type="Pfam" id="PF00089">
    <property type="entry name" value="Trypsin"/>
    <property type="match status" value="2"/>
</dbReference>
<keyword evidence="6" id="KW-0325">Glycoprotein</keyword>